<evidence type="ECO:0000256" key="8">
    <source>
        <dbReference type="SAM" id="MobiDB-lite"/>
    </source>
</evidence>
<keyword evidence="3 9" id="KW-0732">Signal</keyword>
<dbReference type="GO" id="GO:0005886">
    <property type="term" value="C:plasma membrane"/>
    <property type="evidence" value="ECO:0007669"/>
    <property type="project" value="UniProtKB-SubCell"/>
</dbReference>
<feature type="signal peptide" evidence="9">
    <location>
        <begin position="1"/>
        <end position="23"/>
    </location>
</feature>
<accession>F5HE41</accession>
<feature type="region of interest" description="Disordered" evidence="8">
    <location>
        <begin position="216"/>
        <end position="254"/>
    </location>
</feature>
<comment type="subcellular location">
    <subcellularLocation>
        <location evidence="1">Cell membrane</location>
        <topology evidence="1">Lipid-anchor</topology>
    </subcellularLocation>
</comment>
<evidence type="ECO:0000256" key="5">
    <source>
        <dbReference type="ARBA" id="ARBA00023136"/>
    </source>
</evidence>
<dbReference type="GeneID" id="93358434"/>
<dbReference type="KEGG" id="maa:MAG7100"/>
<evidence type="ECO:0000313" key="10">
    <source>
        <dbReference type="EMBL" id="CAL59410.1"/>
    </source>
</evidence>
<evidence type="ECO:0000256" key="1">
    <source>
        <dbReference type="ARBA" id="ARBA00004193"/>
    </source>
</evidence>
<dbReference type="NCBIfam" id="NF033817">
    <property type="entry name" value="Mplas_variab_LP"/>
    <property type="match status" value="1"/>
</dbReference>
<dbReference type="PHI-base" id="PHI:123087"/>
<evidence type="ECO:0000256" key="7">
    <source>
        <dbReference type="ARBA" id="ARBA00023288"/>
    </source>
</evidence>
<keyword evidence="6" id="KW-0564">Palmitate</keyword>
<dbReference type="InterPro" id="IPR049890">
    <property type="entry name" value="VlpA-F-like_signal"/>
</dbReference>
<keyword evidence="4" id="KW-0677">Repeat</keyword>
<evidence type="ECO:0000256" key="9">
    <source>
        <dbReference type="SAM" id="SignalP"/>
    </source>
</evidence>
<feature type="region of interest" description="Disordered" evidence="8">
    <location>
        <begin position="26"/>
        <end position="56"/>
    </location>
</feature>
<dbReference type="RefSeq" id="WP_011949863.1">
    <property type="nucleotide sequence ID" value="NC_009497.1"/>
</dbReference>
<feature type="compositionally biased region" description="Polar residues" evidence="8">
    <location>
        <begin position="216"/>
        <end position="229"/>
    </location>
</feature>
<dbReference type="EMBL" id="CU179680">
    <property type="protein sequence ID" value="CAL59410.1"/>
    <property type="molecule type" value="Genomic_DNA"/>
</dbReference>
<dbReference type="Proteomes" id="UP000007065">
    <property type="component" value="Chromosome"/>
</dbReference>
<reference evidence="11" key="1">
    <citation type="journal article" date="2007" name="PLoS Genet.">
        <title>Being pathogenic, plastic, and sexual while living with a nearly minimal bacterial genome.</title>
        <authorList>
            <person name="Sirand-Pugnet P."/>
            <person name="Lartigue C."/>
            <person name="Marenda M."/>
            <person name="Jacob D."/>
            <person name="Barre A."/>
            <person name="Barbe V."/>
            <person name="Schenowitz C."/>
            <person name="Mangenot S."/>
            <person name="Couloux A."/>
            <person name="Segurens B."/>
            <person name="de Daruvar A."/>
            <person name="Blanchard A."/>
            <person name="Citti C."/>
        </authorList>
    </citation>
    <scope>NUCLEOTIDE SEQUENCE [LARGE SCALE GENOMIC DNA]</scope>
    <source>
        <strain evidence="11">PG2</strain>
    </source>
</reference>
<sequence>MKKSKFLLLGSLFSLAAIPFVAAKCGGTKEEGNKNPADTQGGGQTDSTPSTSTTVDLSKLDQTIQAQLNKLAKDGVKKEEVLVILKTVEGLKDIKAEDLSTVEFKDKKLVIAAKEGSKLVSGKYEFSAQSESDTLMESNKIDLNKLEESVKQELNKLAKNNVLFEDVLDVLKKVQGLESLRLGDIKTVEFKDNKLIIEANKDSKLVSGKYEFVAQTDSDTSTTKPNGTDQPAKPSKTEQPAKPNMENLGNFIHDPSRYNSVSQKKIKDKIEKMLGTKDFHLNVDYNKNVAKVTTKDKVILYKFTTYSTDIRPANNTDEIGTDIGRLLPKYE</sequence>
<evidence type="ECO:0000313" key="11">
    <source>
        <dbReference type="Proteomes" id="UP000007065"/>
    </source>
</evidence>
<feature type="compositionally biased region" description="Low complexity" evidence="8">
    <location>
        <begin position="45"/>
        <end position="54"/>
    </location>
</feature>
<keyword evidence="5" id="KW-0472">Membrane</keyword>
<proteinExistence type="predicted"/>
<keyword evidence="11" id="KW-1185">Reference proteome</keyword>
<gene>
    <name evidence="10" type="primary">vpmaZ</name>
    <name evidence="10" type="ordered locus">MAG7100</name>
</gene>
<dbReference type="AlphaFoldDB" id="F5HE41"/>
<keyword evidence="7 10" id="KW-0449">Lipoprotein</keyword>
<protein>
    <submittedName>
        <fullName evidence="10">Variable surface lipoprotein D (VpmaZprecursor)</fullName>
    </submittedName>
</protein>
<keyword evidence="2" id="KW-1003">Cell membrane</keyword>
<dbReference type="HOGENOM" id="CLU_073033_0_0_14"/>
<name>F5HE41_MYCAP</name>
<evidence type="ECO:0000256" key="3">
    <source>
        <dbReference type="ARBA" id="ARBA00022729"/>
    </source>
</evidence>
<evidence type="ECO:0000256" key="6">
    <source>
        <dbReference type="ARBA" id="ARBA00023139"/>
    </source>
</evidence>
<evidence type="ECO:0000256" key="4">
    <source>
        <dbReference type="ARBA" id="ARBA00022737"/>
    </source>
</evidence>
<feature type="chain" id="PRO_5003323193" evidence="9">
    <location>
        <begin position="24"/>
        <end position="331"/>
    </location>
</feature>
<organism evidence="10 11">
    <name type="scientific">Mycoplasmopsis agalactiae (strain NCTC 10123 / CIP 59.7 / PG2)</name>
    <name type="common">Mycoplasma agalactiae</name>
    <dbReference type="NCBI Taxonomy" id="347257"/>
    <lineage>
        <taxon>Bacteria</taxon>
        <taxon>Bacillati</taxon>
        <taxon>Mycoplasmatota</taxon>
        <taxon>Mycoplasmoidales</taxon>
        <taxon>Metamycoplasmataceae</taxon>
        <taxon>Mycoplasmopsis</taxon>
    </lineage>
</organism>
<evidence type="ECO:0000256" key="2">
    <source>
        <dbReference type="ARBA" id="ARBA00022475"/>
    </source>
</evidence>
<dbReference type="STRING" id="347257.MAG7100"/>